<dbReference type="EMBL" id="NPDY01000003">
    <property type="protein sequence ID" value="PJZ70520.1"/>
    <property type="molecule type" value="Genomic_DNA"/>
</dbReference>
<dbReference type="Proteomes" id="UP000231962">
    <property type="component" value="Unassembled WGS sequence"/>
</dbReference>
<organism evidence="2 4">
    <name type="scientific">Leptospira perolatii</name>
    <dbReference type="NCBI Taxonomy" id="2023191"/>
    <lineage>
        <taxon>Bacteria</taxon>
        <taxon>Pseudomonadati</taxon>
        <taxon>Spirochaetota</taxon>
        <taxon>Spirochaetia</taxon>
        <taxon>Leptospirales</taxon>
        <taxon>Leptospiraceae</taxon>
        <taxon>Leptospira</taxon>
    </lineage>
</organism>
<dbReference type="SUPFAM" id="SSF51445">
    <property type="entry name" value="(Trans)glycosidases"/>
    <property type="match status" value="1"/>
</dbReference>
<comment type="caution">
    <text evidence="2">The sequence shown here is derived from an EMBL/GenBank/DDBJ whole genome shotgun (WGS) entry which is preliminary data.</text>
</comment>
<evidence type="ECO:0000313" key="1">
    <source>
        <dbReference type="EMBL" id="PJZ70520.1"/>
    </source>
</evidence>
<evidence type="ECO:0000313" key="3">
    <source>
        <dbReference type="Proteomes" id="UP000231962"/>
    </source>
</evidence>
<dbReference type="Proteomes" id="UP000231990">
    <property type="component" value="Unassembled WGS sequence"/>
</dbReference>
<dbReference type="InterPro" id="IPR017853">
    <property type="entry name" value="GH"/>
</dbReference>
<dbReference type="EMBL" id="NPDZ01000002">
    <property type="protein sequence ID" value="PJZ74356.1"/>
    <property type="molecule type" value="Genomic_DNA"/>
</dbReference>
<dbReference type="Gene3D" id="3.20.20.80">
    <property type="entry name" value="Glycosidases"/>
    <property type="match status" value="1"/>
</dbReference>
<name>A0A2M9ZQK0_9LEPT</name>
<evidence type="ECO:0000313" key="2">
    <source>
        <dbReference type="EMBL" id="PJZ74356.1"/>
    </source>
</evidence>
<reference evidence="3 4" key="1">
    <citation type="submission" date="2017-07" db="EMBL/GenBank/DDBJ databases">
        <title>Leptospira spp. isolated from tropical soils.</title>
        <authorList>
            <person name="Thibeaux R."/>
            <person name="Iraola G."/>
            <person name="Ferres I."/>
            <person name="Bierque E."/>
            <person name="Girault D."/>
            <person name="Soupe-Gilbert M.-E."/>
            <person name="Picardeau M."/>
            <person name="Goarant C."/>
        </authorList>
    </citation>
    <scope>NUCLEOTIDE SEQUENCE [LARGE SCALE GENOMIC DNA]</scope>
    <source>
        <strain evidence="2 4">FH1-B-B1</strain>
        <strain evidence="1 3">FH1-B-C1</strain>
    </source>
</reference>
<accession>A0A2M9ZQK0</accession>
<dbReference type="RefSeq" id="WP_100713088.1">
    <property type="nucleotide sequence ID" value="NZ_NPDY01000003.1"/>
</dbReference>
<gene>
    <name evidence="1" type="ORF">CH360_05900</name>
    <name evidence="2" type="ORF">CH373_05480</name>
</gene>
<sequence>MPTSSKTFLSIVDASGPFFLEKEEGTTNWSKAPIAKLEKGSKLSRKKHKKVRKSFQVYAKRVSDLGFNSISLDELCYLVAHPFYPELLKKKIHGYQKKYKKLFSIARKSGLNVFLTTDFLPLNESLRIQTDGKLPACRKVFAESLKQVFERFPDVQGVILRIGESDGVDVQKEFKSKLLIRKPEDARQLLLEILPIFEQYKKTLVFRTWTLGAYAIGDLIWNKSTYKKVFRGIKSKSLVVSMKYGEGDFFRYMELNPLFFEDGLPKLLELQARREYEGFGEFPSFVGWQYENYKNRLLANASSDLIGISVWTQTGGWSSFQNITFLKNSSFWNELNSLVSVRMFSKNWSVEKCIGKFWGKENLPKFLEFLRLSDQVIEHLLYDPEFARLTLYFHRVRIPPLIHITWDKVTVSEPFRLLTQTFVKDRNKSLELGKNALDSLLKMGELSKEIGIPFDFRFQYDTFQLILLCRKMMYENNPARYLELYEEAILLSSIYHDQYPKAYKFRFFPSGSKPKTWMKIVLRMFLRKKRSYRWVDLILFHPLLKKIYYYAYLKLRKKLPAFLNAQAMPISELLC</sequence>
<dbReference type="AlphaFoldDB" id="A0A2M9ZQK0"/>
<evidence type="ECO:0000313" key="4">
    <source>
        <dbReference type="Proteomes" id="UP000231990"/>
    </source>
</evidence>
<keyword evidence="2" id="KW-0378">Hydrolase</keyword>
<dbReference type="GO" id="GO:0016787">
    <property type="term" value="F:hydrolase activity"/>
    <property type="evidence" value="ECO:0007669"/>
    <property type="project" value="UniProtKB-KW"/>
</dbReference>
<keyword evidence="3" id="KW-1185">Reference proteome</keyword>
<dbReference type="OrthoDB" id="339499at2"/>
<protein>
    <submittedName>
        <fullName evidence="2">Glycosyl hydrolase family 67</fullName>
    </submittedName>
</protein>
<proteinExistence type="predicted"/>